<dbReference type="AlphaFoldDB" id="A0A3Q0ISZ1"/>
<keyword evidence="2" id="KW-1133">Transmembrane helix</keyword>
<evidence type="ECO:0000313" key="3">
    <source>
        <dbReference type="Proteomes" id="UP000079169"/>
    </source>
</evidence>
<feature type="region of interest" description="Disordered" evidence="1">
    <location>
        <begin position="208"/>
        <end position="237"/>
    </location>
</feature>
<feature type="transmembrane region" description="Helical" evidence="2">
    <location>
        <begin position="16"/>
        <end position="36"/>
    </location>
</feature>
<protein>
    <submittedName>
        <fullName evidence="4">Uncharacterized protein LOC113466358</fullName>
    </submittedName>
</protein>
<gene>
    <name evidence="4" type="primary">LOC113466358</name>
</gene>
<reference evidence="4" key="1">
    <citation type="submission" date="2025-08" db="UniProtKB">
        <authorList>
            <consortium name="RefSeq"/>
        </authorList>
    </citation>
    <scope>IDENTIFICATION</scope>
</reference>
<organism evidence="3 4">
    <name type="scientific">Diaphorina citri</name>
    <name type="common">Asian citrus psyllid</name>
    <dbReference type="NCBI Taxonomy" id="121845"/>
    <lineage>
        <taxon>Eukaryota</taxon>
        <taxon>Metazoa</taxon>
        <taxon>Ecdysozoa</taxon>
        <taxon>Arthropoda</taxon>
        <taxon>Hexapoda</taxon>
        <taxon>Insecta</taxon>
        <taxon>Pterygota</taxon>
        <taxon>Neoptera</taxon>
        <taxon>Paraneoptera</taxon>
        <taxon>Hemiptera</taxon>
        <taxon>Sternorrhyncha</taxon>
        <taxon>Psylloidea</taxon>
        <taxon>Psyllidae</taxon>
        <taxon>Diaphorininae</taxon>
        <taxon>Diaphorina</taxon>
    </lineage>
</organism>
<keyword evidence="2" id="KW-0472">Membrane</keyword>
<keyword evidence="3" id="KW-1185">Reference proteome</keyword>
<proteinExistence type="predicted"/>
<keyword evidence="2" id="KW-0812">Transmembrane</keyword>
<evidence type="ECO:0000256" key="2">
    <source>
        <dbReference type="SAM" id="Phobius"/>
    </source>
</evidence>
<evidence type="ECO:0000313" key="4">
    <source>
        <dbReference type="RefSeq" id="XP_026677480.1"/>
    </source>
</evidence>
<dbReference type="KEGG" id="dci:113466358"/>
<evidence type="ECO:0000256" key="1">
    <source>
        <dbReference type="SAM" id="MobiDB-lite"/>
    </source>
</evidence>
<sequence>MEEIAIEQDLTWTDCLYLGILFTTILLLVTCTNIMYCKCQSNLSTQITPTLATDLLQTNFRALVPHFLTRQAATEQFPRSMSITGSLPSVNPAYRGPLRSRTLGSSAFHGFPAYSSHRIDHWLNYDTQHHTDDSDGEGSYHSYRSHGIGVACGIADADGIGATSTSSYHSLRSLIADDDVDSNYHSLRSQLASGDDFDSNNHRLRSENVAEDDFDGGPTSSVHSSARPHDEDIIRPQSQGNISYTLPSEELDNAFSNFSEIRLRDTNGEFPNQLNED</sequence>
<dbReference type="Proteomes" id="UP000079169">
    <property type="component" value="Unplaced"/>
</dbReference>
<dbReference type="GeneID" id="113466358"/>
<dbReference type="RefSeq" id="XP_026677480.1">
    <property type="nucleotide sequence ID" value="XM_026821679.1"/>
</dbReference>
<dbReference type="PaxDb" id="121845-A0A3Q0ISZ1"/>
<name>A0A3Q0ISZ1_DIACI</name>
<accession>A0A3Q0ISZ1</accession>